<proteinExistence type="predicted"/>
<dbReference type="AlphaFoldDB" id="A0A4Y2ANH2"/>
<keyword evidence="2" id="KW-1185">Reference proteome</keyword>
<dbReference type="Proteomes" id="UP000499080">
    <property type="component" value="Unassembled WGS sequence"/>
</dbReference>
<comment type="caution">
    <text evidence="1">The sequence shown here is derived from an EMBL/GenBank/DDBJ whole genome shotgun (WGS) entry which is preliminary data.</text>
</comment>
<evidence type="ECO:0000313" key="2">
    <source>
        <dbReference type="Proteomes" id="UP000499080"/>
    </source>
</evidence>
<sequence>MNFLWELLKRFVYETPIESTEELIARMSIHSVAQVLLQVVARCSVKAFDSKGSLSFIIRLDCSPFSPRRVPLTARYFFSDPTLYCESCLFWQILPPLKVMTIMFCCTLCITIETSIFVEFGRVSFPH</sequence>
<organism evidence="1 2">
    <name type="scientific">Araneus ventricosus</name>
    <name type="common">Orbweaver spider</name>
    <name type="synonym">Epeira ventricosa</name>
    <dbReference type="NCBI Taxonomy" id="182803"/>
    <lineage>
        <taxon>Eukaryota</taxon>
        <taxon>Metazoa</taxon>
        <taxon>Ecdysozoa</taxon>
        <taxon>Arthropoda</taxon>
        <taxon>Chelicerata</taxon>
        <taxon>Arachnida</taxon>
        <taxon>Araneae</taxon>
        <taxon>Araneomorphae</taxon>
        <taxon>Entelegynae</taxon>
        <taxon>Araneoidea</taxon>
        <taxon>Araneidae</taxon>
        <taxon>Araneus</taxon>
    </lineage>
</organism>
<protein>
    <submittedName>
        <fullName evidence="1">Uncharacterized protein</fullName>
    </submittedName>
</protein>
<gene>
    <name evidence="1" type="ORF">AVEN_143712_1</name>
</gene>
<dbReference type="EMBL" id="BGPR01000025">
    <property type="protein sequence ID" value="GBL81431.1"/>
    <property type="molecule type" value="Genomic_DNA"/>
</dbReference>
<name>A0A4Y2ANH2_ARAVE</name>
<evidence type="ECO:0000313" key="1">
    <source>
        <dbReference type="EMBL" id="GBL81431.1"/>
    </source>
</evidence>
<accession>A0A4Y2ANH2</accession>
<reference evidence="1 2" key="1">
    <citation type="journal article" date="2019" name="Sci. Rep.">
        <title>Orb-weaving spider Araneus ventricosus genome elucidates the spidroin gene catalogue.</title>
        <authorList>
            <person name="Kono N."/>
            <person name="Nakamura H."/>
            <person name="Ohtoshi R."/>
            <person name="Moran D.A.P."/>
            <person name="Shinohara A."/>
            <person name="Yoshida Y."/>
            <person name="Fujiwara M."/>
            <person name="Mori M."/>
            <person name="Tomita M."/>
            <person name="Arakawa K."/>
        </authorList>
    </citation>
    <scope>NUCLEOTIDE SEQUENCE [LARGE SCALE GENOMIC DNA]</scope>
</reference>
<dbReference type="OrthoDB" id="6764275at2759"/>